<dbReference type="EMBL" id="CCSB01000001">
    <property type="protein sequence ID" value="CDZ77121.1"/>
    <property type="molecule type" value="Genomic_DNA"/>
</dbReference>
<dbReference type="PRINTS" id="PR00081">
    <property type="entry name" value="GDHRDH"/>
</dbReference>
<evidence type="ECO:0000256" key="1">
    <source>
        <dbReference type="ARBA" id="ARBA00006484"/>
    </source>
</evidence>
<dbReference type="eggNOG" id="COG4221">
    <property type="taxonomic scope" value="Bacteria"/>
</dbReference>
<dbReference type="GO" id="GO:0016020">
    <property type="term" value="C:membrane"/>
    <property type="evidence" value="ECO:0007669"/>
    <property type="project" value="TreeGrafter"/>
</dbReference>
<dbReference type="Proteomes" id="UP000044071">
    <property type="component" value="Unassembled WGS sequence"/>
</dbReference>
<evidence type="ECO:0000256" key="2">
    <source>
        <dbReference type="ARBA" id="ARBA00023002"/>
    </source>
</evidence>
<dbReference type="InterPro" id="IPR057326">
    <property type="entry name" value="KR_dom"/>
</dbReference>
<dbReference type="InterPro" id="IPR036291">
    <property type="entry name" value="NAD(P)-bd_dom_sf"/>
</dbReference>
<organism evidence="4 5">
    <name type="scientific">Legionella massiliensis</name>
    <dbReference type="NCBI Taxonomy" id="1034943"/>
    <lineage>
        <taxon>Bacteria</taxon>
        <taxon>Pseudomonadati</taxon>
        <taxon>Pseudomonadota</taxon>
        <taxon>Gammaproteobacteria</taxon>
        <taxon>Legionellales</taxon>
        <taxon>Legionellaceae</taxon>
        <taxon>Legionella</taxon>
    </lineage>
</organism>
<dbReference type="PANTHER" id="PTHR44196:SF1">
    <property type="entry name" value="DEHYDROGENASE_REDUCTASE SDR FAMILY MEMBER 7B"/>
    <property type="match status" value="1"/>
</dbReference>
<keyword evidence="5" id="KW-1185">Reference proteome</keyword>
<comment type="similarity">
    <text evidence="1">Belongs to the short-chain dehydrogenases/reductases (SDR) family.</text>
</comment>
<dbReference type="InterPro" id="IPR002347">
    <property type="entry name" value="SDR_fam"/>
</dbReference>
<proteinExistence type="inferred from homology"/>
<dbReference type="Gene3D" id="3.40.50.720">
    <property type="entry name" value="NAD(P)-binding Rossmann-like Domain"/>
    <property type="match status" value="1"/>
</dbReference>
<dbReference type="GO" id="GO:0016491">
    <property type="term" value="F:oxidoreductase activity"/>
    <property type="evidence" value="ECO:0007669"/>
    <property type="project" value="UniProtKB-KW"/>
</dbReference>
<sequence>MNTMARRNILITGASRGIGEQLALIYAEEGVNLILLARDRDRLSAVAQRCLAKNARVLTQCIDCSDDISLKNFIVEIDEQYPIDLVIANAGVSCTLSEGWQMEDESLREEVLRVNVQGSLATINPLINRMIKRKSGQIVFMSSLAALRGLPQSPSYCASKAYLSIYAQSLRAWLKRYNIHVSVIYPGYVDTDMSRKLSGPKPLLLSSEKAAQVIKKGLSRNKACIAFPRPLYWLTRMSHLLPAVFVNYILNRYESCVS</sequence>
<dbReference type="AlphaFoldDB" id="A0A078KVU9"/>
<reference evidence="4 5" key="1">
    <citation type="submission" date="2014-06" db="EMBL/GenBank/DDBJ databases">
        <authorList>
            <person name="Urmite Genomes Urmite Genomes"/>
        </authorList>
    </citation>
    <scope>NUCLEOTIDE SEQUENCE [LARGE SCALE GENOMIC DNA]</scope>
</reference>
<dbReference type="PROSITE" id="PS00061">
    <property type="entry name" value="ADH_SHORT"/>
    <property type="match status" value="1"/>
</dbReference>
<dbReference type="InterPro" id="IPR020904">
    <property type="entry name" value="Sc_DH/Rdtase_CS"/>
</dbReference>
<evidence type="ECO:0000313" key="4">
    <source>
        <dbReference type="EMBL" id="CDZ77121.1"/>
    </source>
</evidence>
<name>A0A078KVU9_9GAMM</name>
<protein>
    <submittedName>
        <fullName evidence="4">Putative NAD-dependent oxidoreductase</fullName>
    </submittedName>
</protein>
<dbReference type="PANTHER" id="PTHR44196">
    <property type="entry name" value="DEHYDROGENASE/REDUCTASE SDR FAMILY MEMBER 7B"/>
    <property type="match status" value="1"/>
</dbReference>
<dbReference type="Pfam" id="PF00106">
    <property type="entry name" value="adh_short"/>
    <property type="match status" value="1"/>
</dbReference>
<dbReference type="SMART" id="SM00822">
    <property type="entry name" value="PKS_KR"/>
    <property type="match status" value="1"/>
</dbReference>
<gene>
    <name evidence="4" type="ORF">BN59_01403</name>
</gene>
<evidence type="ECO:0000313" key="5">
    <source>
        <dbReference type="Proteomes" id="UP000044071"/>
    </source>
</evidence>
<keyword evidence="2" id="KW-0560">Oxidoreductase</keyword>
<dbReference type="SUPFAM" id="SSF51735">
    <property type="entry name" value="NAD(P)-binding Rossmann-fold domains"/>
    <property type="match status" value="1"/>
</dbReference>
<dbReference type="STRING" id="1034943.BN59_01403"/>
<dbReference type="OrthoDB" id="9810734at2"/>
<accession>A0A078KVU9</accession>
<feature type="domain" description="Ketoreductase" evidence="3">
    <location>
        <begin position="7"/>
        <end position="182"/>
    </location>
</feature>
<evidence type="ECO:0000259" key="3">
    <source>
        <dbReference type="SMART" id="SM00822"/>
    </source>
</evidence>